<evidence type="ECO:0000256" key="2">
    <source>
        <dbReference type="ARBA" id="ARBA00022600"/>
    </source>
</evidence>
<feature type="site" description="Could play a key role in the communication between the regulatory and the substrate sites" evidence="9">
    <location>
        <position position="67"/>
    </location>
</feature>
<keyword evidence="4 9" id="KW-0548">Nucleotidyltransferase</keyword>
<evidence type="ECO:0000256" key="1">
    <source>
        <dbReference type="ARBA" id="ARBA00010443"/>
    </source>
</evidence>
<evidence type="ECO:0000256" key="5">
    <source>
        <dbReference type="ARBA" id="ARBA00022741"/>
    </source>
</evidence>
<proteinExistence type="inferred from homology"/>
<protein>
    <recommendedName>
        <fullName evidence="9">Glucose-1-phosphate adenylyltransferase</fullName>
        <ecNumber evidence="9">2.7.7.27</ecNumber>
    </recommendedName>
    <alternativeName>
        <fullName evidence="9">ADP-glucose pyrophosphorylase</fullName>
        <shortName evidence="9">ADPGlc PPase</shortName>
    </alternativeName>
    <alternativeName>
        <fullName evidence="9">ADP-glucose synthase</fullName>
    </alternativeName>
</protein>
<comment type="catalytic activity">
    <reaction evidence="9">
        <text>alpha-D-glucose 1-phosphate + ATP + H(+) = ADP-alpha-D-glucose + diphosphate</text>
        <dbReference type="Rhea" id="RHEA:12120"/>
        <dbReference type="ChEBI" id="CHEBI:15378"/>
        <dbReference type="ChEBI" id="CHEBI:30616"/>
        <dbReference type="ChEBI" id="CHEBI:33019"/>
        <dbReference type="ChEBI" id="CHEBI:57498"/>
        <dbReference type="ChEBI" id="CHEBI:58601"/>
        <dbReference type="EC" id="2.7.7.27"/>
    </reaction>
</comment>
<comment type="function">
    <text evidence="9">Involved in the biosynthesis of ADP-glucose, a building block required for the elongation reactions to produce glycogen. Catalyzes the reaction between ATP and alpha-D-glucose 1-phosphate (G1P) to produce pyrophosphate and ADP-Glc.</text>
</comment>
<dbReference type="InterPro" id="IPR005836">
    <property type="entry name" value="ADP_Glu_pyroP_CS"/>
</dbReference>
<evidence type="ECO:0000259" key="11">
    <source>
        <dbReference type="Pfam" id="PF24894"/>
    </source>
</evidence>
<dbReference type="HAMAP" id="MF_00624">
    <property type="entry name" value="GlgC"/>
    <property type="match status" value="1"/>
</dbReference>
<dbReference type="GO" id="GO:0005524">
    <property type="term" value="F:ATP binding"/>
    <property type="evidence" value="ECO:0007669"/>
    <property type="project" value="UniProtKB-KW"/>
</dbReference>
<comment type="subunit">
    <text evidence="9">Homotetramer.</text>
</comment>
<keyword evidence="5 9" id="KW-0547">Nucleotide-binding</keyword>
<dbReference type="Pfam" id="PF24894">
    <property type="entry name" value="Hexapep_GlmU"/>
    <property type="match status" value="1"/>
</dbReference>
<dbReference type="STRING" id="716928.GCA_000261485_02789"/>
<organism evidence="12 13">
    <name type="scientific">Sinorhizobium sojae CCBAU 05684</name>
    <dbReference type="NCBI Taxonomy" id="716928"/>
    <lineage>
        <taxon>Bacteria</taxon>
        <taxon>Pseudomonadati</taxon>
        <taxon>Pseudomonadota</taxon>
        <taxon>Alphaproteobacteria</taxon>
        <taxon>Hyphomicrobiales</taxon>
        <taxon>Rhizobiaceae</taxon>
        <taxon>Sinorhizobium/Ensifer group</taxon>
        <taxon>Sinorhizobium</taxon>
    </lineage>
</organism>
<dbReference type="RefSeq" id="WP_034854973.1">
    <property type="nucleotide sequence ID" value="NZ_AJQT01000052.1"/>
</dbReference>
<dbReference type="CDD" id="cd04651">
    <property type="entry name" value="LbH_G1P_AT_C"/>
    <property type="match status" value="1"/>
</dbReference>
<dbReference type="NCBIfam" id="TIGR02091">
    <property type="entry name" value="glgC"/>
    <property type="match status" value="1"/>
</dbReference>
<keyword evidence="7 9" id="KW-0320">Glycogen biosynthesis</keyword>
<dbReference type="GO" id="GO:0005978">
    <property type="term" value="P:glycogen biosynthetic process"/>
    <property type="evidence" value="ECO:0007669"/>
    <property type="project" value="UniProtKB-UniRule"/>
</dbReference>
<dbReference type="InterPro" id="IPR056818">
    <property type="entry name" value="GlmU/GlgC-like_hexapep"/>
</dbReference>
<keyword evidence="3 9" id="KW-0808">Transferase</keyword>
<dbReference type="GO" id="GO:0008878">
    <property type="term" value="F:glucose-1-phosphate adenylyltransferase activity"/>
    <property type="evidence" value="ECO:0007669"/>
    <property type="project" value="UniProtKB-UniRule"/>
</dbReference>
<dbReference type="NCBIfam" id="NF001947">
    <property type="entry name" value="PRK00725.1"/>
    <property type="match status" value="1"/>
</dbReference>
<evidence type="ECO:0000256" key="8">
    <source>
        <dbReference type="ARBA" id="ARBA00023277"/>
    </source>
</evidence>
<comment type="pathway">
    <text evidence="9">Glycan biosynthesis; glycogen biosynthesis.</text>
</comment>
<gene>
    <name evidence="9" type="primary">glgC</name>
    <name evidence="12" type="ORF">SJ05684_c28640</name>
</gene>
<dbReference type="InterPro" id="IPR011831">
    <property type="entry name" value="ADP-Glc_PPase"/>
</dbReference>
<dbReference type="AlphaFoldDB" id="A0A249PF40"/>
<dbReference type="PROSITE" id="PS00809">
    <property type="entry name" value="ADP_GLC_PYROPHOSPH_2"/>
    <property type="match status" value="1"/>
</dbReference>
<dbReference type="OrthoDB" id="9801810at2"/>
<feature type="binding site" evidence="9">
    <location>
        <position position="205"/>
    </location>
    <ligand>
        <name>alpha-D-glucose 1-phosphate</name>
        <dbReference type="ChEBI" id="CHEBI:58601"/>
    </ligand>
</feature>
<dbReference type="EC" id="2.7.7.27" evidence="9"/>
<feature type="domain" description="Glucose-1-phosphate adenylyltransferase/Bifunctional protein GlmU-like C-terminal hexapeptide" evidence="11">
    <location>
        <begin position="307"/>
        <end position="410"/>
    </location>
</feature>
<keyword evidence="13" id="KW-1185">Reference proteome</keyword>
<feature type="domain" description="Nucleotidyl transferase" evidence="10">
    <location>
        <begin position="16"/>
        <end position="284"/>
    </location>
</feature>
<dbReference type="UniPathway" id="UPA00164"/>
<dbReference type="Gene3D" id="2.160.10.10">
    <property type="entry name" value="Hexapeptide repeat proteins"/>
    <property type="match status" value="1"/>
</dbReference>
<evidence type="ECO:0000256" key="7">
    <source>
        <dbReference type="ARBA" id="ARBA00023056"/>
    </source>
</evidence>
<feature type="binding site" evidence="9">
    <location>
        <position position="172"/>
    </location>
    <ligand>
        <name>alpha-D-glucose 1-phosphate</name>
        <dbReference type="ChEBI" id="CHEBI:58601"/>
    </ligand>
</feature>
<keyword evidence="2 9" id="KW-0321">Glycogen metabolism</keyword>
<evidence type="ECO:0000313" key="12">
    <source>
        <dbReference type="EMBL" id="ASY64294.1"/>
    </source>
</evidence>
<evidence type="ECO:0000313" key="13">
    <source>
        <dbReference type="Proteomes" id="UP000217211"/>
    </source>
</evidence>
<comment type="similarity">
    <text evidence="1 9">Belongs to the bacterial/plant glucose-1-phosphate adenylyltransferase family.</text>
</comment>
<keyword evidence="8 9" id="KW-0119">Carbohydrate metabolism</keyword>
<dbReference type="PANTHER" id="PTHR43523:SF2">
    <property type="entry name" value="GLUCOSE-1-PHOSPHATE ADENYLYLTRANSFERASE"/>
    <property type="match status" value="1"/>
</dbReference>
<dbReference type="EMBL" id="CP023067">
    <property type="protein sequence ID" value="ASY64294.1"/>
    <property type="molecule type" value="Genomic_DNA"/>
</dbReference>
<evidence type="ECO:0000256" key="4">
    <source>
        <dbReference type="ARBA" id="ARBA00022695"/>
    </source>
</evidence>
<evidence type="ECO:0000256" key="3">
    <source>
        <dbReference type="ARBA" id="ARBA00022679"/>
    </source>
</evidence>
<dbReference type="SUPFAM" id="SSF51161">
    <property type="entry name" value="Trimeric LpxA-like enzymes"/>
    <property type="match status" value="1"/>
</dbReference>
<name>A0A249PF40_9HYPH</name>
<reference evidence="12 13" key="1">
    <citation type="submission" date="2017-08" db="EMBL/GenBank/DDBJ databases">
        <title>Multipartite genome sequences of Sinorhizobium species nodulating soybeans.</title>
        <authorList>
            <person name="Tian C.F."/>
        </authorList>
    </citation>
    <scope>NUCLEOTIDE SEQUENCE [LARGE SCALE GENOMIC DNA]</scope>
    <source>
        <strain evidence="12 13">CCBAU 05684</strain>
    </source>
</reference>
<feature type="site" description="Could play a key role in the communication between the regulatory and the substrate sites" evidence="9">
    <location>
        <position position="106"/>
    </location>
</feature>
<dbReference type="KEGG" id="esj:SJ05684_c28640"/>
<dbReference type="InterPro" id="IPR023049">
    <property type="entry name" value="GlgC_bac"/>
</dbReference>
<dbReference type="Pfam" id="PF00483">
    <property type="entry name" value="NTP_transferase"/>
    <property type="match status" value="1"/>
</dbReference>
<accession>A0A249PF40</accession>
<dbReference type="InterPro" id="IPR005835">
    <property type="entry name" value="NTP_transferase_dom"/>
</dbReference>
<feature type="binding site" evidence="9">
    <location>
        <begin position="187"/>
        <end position="188"/>
    </location>
    <ligand>
        <name>alpha-D-glucose 1-phosphate</name>
        <dbReference type="ChEBI" id="CHEBI:58601"/>
    </ligand>
</feature>
<dbReference type="CDD" id="cd02508">
    <property type="entry name" value="ADP_Glucose_PP"/>
    <property type="match status" value="1"/>
</dbReference>
<dbReference type="NCBIfam" id="NF002023">
    <property type="entry name" value="PRK00844.1"/>
    <property type="match status" value="1"/>
</dbReference>
<dbReference type="PANTHER" id="PTHR43523">
    <property type="entry name" value="GLUCOSE-1-PHOSPHATE ADENYLYLTRANSFERASE-RELATED"/>
    <property type="match status" value="1"/>
</dbReference>
<feature type="binding site" evidence="9">
    <location>
        <position position="107"/>
    </location>
    <ligand>
        <name>alpha-D-glucose 1-phosphate</name>
        <dbReference type="ChEBI" id="CHEBI:58601"/>
    </ligand>
</feature>
<evidence type="ECO:0000256" key="9">
    <source>
        <dbReference type="HAMAP-Rule" id="MF_00624"/>
    </source>
</evidence>
<dbReference type="eggNOG" id="COG0448">
    <property type="taxonomic scope" value="Bacteria"/>
</dbReference>
<dbReference type="PROSITE" id="PS00808">
    <property type="entry name" value="ADP_GLC_PYROPHOSPH_1"/>
    <property type="match status" value="1"/>
</dbReference>
<evidence type="ECO:0000259" key="10">
    <source>
        <dbReference type="Pfam" id="PF00483"/>
    </source>
</evidence>
<keyword evidence="6 9" id="KW-0067">ATP-binding</keyword>
<evidence type="ECO:0000256" key="6">
    <source>
        <dbReference type="ARBA" id="ARBA00022840"/>
    </source>
</evidence>
<dbReference type="InterPro" id="IPR029044">
    <property type="entry name" value="Nucleotide-diphossugar_trans"/>
</dbReference>
<dbReference type="Gene3D" id="3.90.550.10">
    <property type="entry name" value="Spore Coat Polysaccharide Biosynthesis Protein SpsA, Chain A"/>
    <property type="match status" value="1"/>
</dbReference>
<dbReference type="SUPFAM" id="SSF53448">
    <property type="entry name" value="Nucleotide-diphospho-sugar transferases"/>
    <property type="match status" value="1"/>
</dbReference>
<dbReference type="InterPro" id="IPR011004">
    <property type="entry name" value="Trimer_LpxA-like_sf"/>
</dbReference>
<dbReference type="Proteomes" id="UP000217211">
    <property type="component" value="Chromosome"/>
</dbReference>
<dbReference type="PROSITE" id="PS00810">
    <property type="entry name" value="ADP_GLC_PYROPHOSPH_3"/>
    <property type="match status" value="1"/>
</dbReference>
<sequence>MVEKRTQPLARDAMAYVLAGGRGSRLKELTDRRAKPAVHFGGKARIIDFALSNALNSGIRRIGVATQYKAHSLIRHLQRGWNFFRPERNESFDVLPASQRVSETQWYEGTADAVYQNIDIIEDYGVEYMVILAGDHIYKMDYELMLQQHVDSGADVTIGCLEVPRMEATGFGVMHVDTEDRIIAFVEKPADPPGIPGNPDMALASMGIYVFHTKFLMDMLRRDAADPKSSRDFGKDIIPYIVEHGKAVAHRFTHSCVRSDFEREAYWRDVGTIDAYWQANIDLTHVTPELDIYDSTWPVWTFAEIKPPAKFVHDDEDRRGSATSSLVSGDCIISGAMLNRSLLFTGVRINSYSRLENAVVLPDVTVGRHSILRNVVIDSRVTIPEGLVVGDDPVLDAKRFRRSENGVCLITQPMIDKLGM</sequence>